<protein>
    <submittedName>
        <fullName evidence="7">Sulfonate ABC transporter substrate-binding protein</fullName>
    </submittedName>
</protein>
<dbReference type="EMBL" id="BSOZ01000024">
    <property type="protein sequence ID" value="GLS04696.1"/>
    <property type="molecule type" value="Genomic_DNA"/>
</dbReference>
<dbReference type="Gene3D" id="3.40.190.10">
    <property type="entry name" value="Periplasmic binding protein-like II"/>
    <property type="match status" value="2"/>
</dbReference>
<evidence type="ECO:0000313" key="8">
    <source>
        <dbReference type="Proteomes" id="UP001156836"/>
    </source>
</evidence>
<dbReference type="Proteomes" id="UP001156836">
    <property type="component" value="Unassembled WGS sequence"/>
</dbReference>
<accession>A0ABQ6BTQ6</accession>
<dbReference type="Pfam" id="PF09084">
    <property type="entry name" value="NMT1"/>
    <property type="match status" value="1"/>
</dbReference>
<evidence type="ECO:0000256" key="1">
    <source>
        <dbReference type="ARBA" id="ARBA00004418"/>
    </source>
</evidence>
<dbReference type="InterPro" id="IPR001638">
    <property type="entry name" value="Solute-binding_3/MltF_N"/>
</dbReference>
<evidence type="ECO:0000313" key="7">
    <source>
        <dbReference type="EMBL" id="GLS04696.1"/>
    </source>
</evidence>
<keyword evidence="3" id="KW-0813">Transport</keyword>
<evidence type="ECO:0000256" key="4">
    <source>
        <dbReference type="ARBA" id="ARBA00022729"/>
    </source>
</evidence>
<reference evidence="8" key="1">
    <citation type="journal article" date="2019" name="Int. J. Syst. Evol. Microbiol.">
        <title>The Global Catalogue of Microorganisms (GCM) 10K type strain sequencing project: providing services to taxonomists for standard genome sequencing and annotation.</title>
        <authorList>
            <consortium name="The Broad Institute Genomics Platform"/>
            <consortium name="The Broad Institute Genome Sequencing Center for Infectious Disease"/>
            <person name="Wu L."/>
            <person name="Ma J."/>
        </authorList>
    </citation>
    <scope>NUCLEOTIDE SEQUENCE [LARGE SCALE GENOMIC DNA]</scope>
    <source>
        <strain evidence="8">NBRC 104970</strain>
    </source>
</reference>
<dbReference type="NCBIfam" id="TIGR01728">
    <property type="entry name" value="SsuA_fam"/>
    <property type="match status" value="1"/>
</dbReference>
<gene>
    <name evidence="7" type="ORF">GCM10007860_18430</name>
</gene>
<comment type="caution">
    <text evidence="7">The sequence shown here is derived from an EMBL/GenBank/DDBJ whole genome shotgun (WGS) entry which is preliminary data.</text>
</comment>
<dbReference type="NCBIfam" id="NF008588">
    <property type="entry name" value="PRK11553.1"/>
    <property type="match status" value="1"/>
</dbReference>
<name>A0ABQ6BTQ6_9NEIS</name>
<dbReference type="PANTHER" id="PTHR30024:SF42">
    <property type="entry name" value="ALIPHATIC SULFONATES-BINDING PROTEIN-RELATED"/>
    <property type="match status" value="1"/>
</dbReference>
<comment type="subcellular location">
    <subcellularLocation>
        <location evidence="1">Periplasm</location>
    </subcellularLocation>
</comment>
<evidence type="ECO:0000256" key="3">
    <source>
        <dbReference type="ARBA" id="ARBA00022448"/>
    </source>
</evidence>
<dbReference type="InterPro" id="IPR015168">
    <property type="entry name" value="SsuA/THI5"/>
</dbReference>
<keyword evidence="4 5" id="KW-0732">Signal</keyword>
<proteinExistence type="inferred from homology"/>
<evidence type="ECO:0000259" key="6">
    <source>
        <dbReference type="SMART" id="SM00062"/>
    </source>
</evidence>
<dbReference type="SUPFAM" id="SSF53850">
    <property type="entry name" value="Periplasmic binding protein-like II"/>
    <property type="match status" value="1"/>
</dbReference>
<evidence type="ECO:0000256" key="5">
    <source>
        <dbReference type="SAM" id="SignalP"/>
    </source>
</evidence>
<feature type="signal peptide" evidence="5">
    <location>
        <begin position="1"/>
        <end position="27"/>
    </location>
</feature>
<sequence length="321" mass="34749">MNRLKTMIRQLATLALAGLLLAGGAAATEVRIGYQKSSLNLIVLKSRGILEQRLAAAGHSVKWHEFAAGPQLLEALAVGSVDVGMTGDTPPIFAQAAGTPLVYVGFEPPKPQASAILVPADSAIRKLADLKGKRIALQKGSSAHWLLVRALDKAGLKWDDIQPAYLAPAEARAAFERGSVDAWVIWDPFYAAAQKSLAPRVLASGDGLVANQSFYLASRRFAAEQTRLLQAVFDALSDNDDFLEQQPAEAARVLSRAVGLDVPTFDQVVARRPSFKVTWLTPQVVAEQQRIADRFAELKLIPKPVAVKEIVWQPQPQPQPQ</sequence>
<keyword evidence="8" id="KW-1185">Reference proteome</keyword>
<dbReference type="PANTHER" id="PTHR30024">
    <property type="entry name" value="ALIPHATIC SULFONATES-BINDING PROTEIN-RELATED"/>
    <property type="match status" value="1"/>
</dbReference>
<comment type="similarity">
    <text evidence="2">Belongs to the bacterial solute-binding protein SsuA/TauA family.</text>
</comment>
<organism evidence="7 8">
    <name type="scientific">Chitiniphilus shinanonensis</name>
    <dbReference type="NCBI Taxonomy" id="553088"/>
    <lineage>
        <taxon>Bacteria</taxon>
        <taxon>Pseudomonadati</taxon>
        <taxon>Pseudomonadota</taxon>
        <taxon>Betaproteobacteria</taxon>
        <taxon>Neisseriales</taxon>
        <taxon>Chitinibacteraceae</taxon>
        <taxon>Chitiniphilus</taxon>
    </lineage>
</organism>
<evidence type="ECO:0000256" key="2">
    <source>
        <dbReference type="ARBA" id="ARBA00010742"/>
    </source>
</evidence>
<feature type="domain" description="Solute-binding protein family 3/N-terminal" evidence="6">
    <location>
        <begin position="29"/>
        <end position="246"/>
    </location>
</feature>
<dbReference type="SMART" id="SM00062">
    <property type="entry name" value="PBPb"/>
    <property type="match status" value="1"/>
</dbReference>
<dbReference type="InterPro" id="IPR010067">
    <property type="entry name" value="ABC_SsuA_sub-bd"/>
</dbReference>
<feature type="chain" id="PRO_5045591831" evidence="5">
    <location>
        <begin position="28"/>
        <end position="321"/>
    </location>
</feature>
<dbReference type="CDD" id="cd13557">
    <property type="entry name" value="PBP2_SsuA"/>
    <property type="match status" value="1"/>
</dbReference>